<keyword evidence="4 10" id="KW-0812">Transmembrane</keyword>
<keyword evidence="9 10" id="KW-0998">Cell outer membrane</keyword>
<dbReference type="PANTHER" id="PTHR30069:SF53">
    <property type="entry name" value="COLICIN I RECEPTOR-RELATED"/>
    <property type="match status" value="1"/>
</dbReference>
<evidence type="ECO:0000256" key="3">
    <source>
        <dbReference type="ARBA" id="ARBA00022452"/>
    </source>
</evidence>
<dbReference type="RefSeq" id="WP_111634035.1">
    <property type="nucleotide sequence ID" value="NZ_QLLR01000011.1"/>
</dbReference>
<evidence type="ECO:0000256" key="1">
    <source>
        <dbReference type="ARBA" id="ARBA00004571"/>
    </source>
</evidence>
<evidence type="ECO:0000256" key="8">
    <source>
        <dbReference type="ARBA" id="ARBA00023136"/>
    </source>
</evidence>
<evidence type="ECO:0000256" key="12">
    <source>
        <dbReference type="SAM" id="SignalP"/>
    </source>
</evidence>
<keyword evidence="7 11" id="KW-0798">TonB box</keyword>
<reference evidence="15 16" key="1">
    <citation type="submission" date="2018-06" db="EMBL/GenBank/DDBJ databases">
        <title>Genomic Encyclopedia of Archaeal and Bacterial Type Strains, Phase II (KMG-II): from individual species to whole genera.</title>
        <authorList>
            <person name="Goeker M."/>
        </authorList>
    </citation>
    <scope>NUCLEOTIDE SEQUENCE [LARGE SCALE GENOMIC DNA]</scope>
    <source>
        <strain evidence="15 16">DSM 14825</strain>
    </source>
</reference>
<dbReference type="EMBL" id="QLLR01000011">
    <property type="protein sequence ID" value="RAJ30219.1"/>
    <property type="molecule type" value="Genomic_DNA"/>
</dbReference>
<dbReference type="InterPro" id="IPR039426">
    <property type="entry name" value="TonB-dep_rcpt-like"/>
</dbReference>
<name>A0A327SMM9_9SPHI</name>
<feature type="domain" description="TonB-dependent receptor plug" evidence="14">
    <location>
        <begin position="46"/>
        <end position="149"/>
    </location>
</feature>
<protein>
    <submittedName>
        <fullName evidence="15">Iron complex outermembrane receptor protein</fullName>
    </submittedName>
</protein>
<evidence type="ECO:0000256" key="9">
    <source>
        <dbReference type="ARBA" id="ARBA00023237"/>
    </source>
</evidence>
<evidence type="ECO:0000256" key="10">
    <source>
        <dbReference type="PROSITE-ProRule" id="PRU01360"/>
    </source>
</evidence>
<dbReference type="OrthoDB" id="9758472at2"/>
<evidence type="ECO:0000259" key="14">
    <source>
        <dbReference type="Pfam" id="PF07715"/>
    </source>
</evidence>
<dbReference type="Gene3D" id="2.40.170.20">
    <property type="entry name" value="TonB-dependent receptor, beta-barrel domain"/>
    <property type="match status" value="1"/>
</dbReference>
<feature type="domain" description="TonB-dependent receptor-like beta-barrel" evidence="13">
    <location>
        <begin position="228"/>
        <end position="596"/>
    </location>
</feature>
<evidence type="ECO:0000256" key="7">
    <source>
        <dbReference type="ARBA" id="ARBA00023077"/>
    </source>
</evidence>
<dbReference type="STRING" id="188932.AY601_1401"/>
<dbReference type="Proteomes" id="UP000249754">
    <property type="component" value="Unassembled WGS sequence"/>
</dbReference>
<organism evidence="15 16">
    <name type="scientific">Pedobacter cryoconitis</name>
    <dbReference type="NCBI Taxonomy" id="188932"/>
    <lineage>
        <taxon>Bacteria</taxon>
        <taxon>Pseudomonadati</taxon>
        <taxon>Bacteroidota</taxon>
        <taxon>Sphingobacteriia</taxon>
        <taxon>Sphingobacteriales</taxon>
        <taxon>Sphingobacteriaceae</taxon>
        <taxon>Pedobacter</taxon>
    </lineage>
</organism>
<sequence>MKKMIPMLVTLCLSAGYAAAQSDTTKNLNEVMVRENRLKLPFSKQNRNIWIIDNQQIKNLPSRSISELLSYVTGVDVRQRGPGGVQADISIDGGTFDQTLVLINGVKVSDPQTGHNMMNLPISVDDIDHIEVLRGSASRIYGTNALTGAINIVTKAVTRTGVSANVFTGSSFKKDEVSGNTYANYGVRATGTLALKESSHLFSAGQEAGNGYRYNTAFNNQKVFYEGKVNVGKTDQLEITGGYIHNNFGANGYYSAPGDKEAEETVKTAIAAVAYKTQLTSFWSLMPRLSYRNNVDDYLYIKQTPDKFHNHHVTQVLSAELNNSFQTGIGEFGLGLEARKEKINSTNLGKRNRDNAGIYGEYKFDLVKNLLVNVGSYVNYNSDYGWQAFPGIDAGYNFYGNWKVFVNVGTGQRLPTFTDLYYKGPTNIGNDQLQPEKSRYAEGGIKYNSTHFVLNASVFKRRINNFIDWVKDKTTDPWQPKNFSELNTMGYTLSADYNTGVLENSAFNSLRFGLAYTYLDPKVKTTLPEANISRYAVESLKNQLTATVNAEFLKVMALTVTARYCERISYKDYTVMDARLSYKLKRSSIYADASNIFDVNFIQAGAVPMPGVWATLGYKITL</sequence>
<dbReference type="SUPFAM" id="SSF56935">
    <property type="entry name" value="Porins"/>
    <property type="match status" value="1"/>
</dbReference>
<dbReference type="AlphaFoldDB" id="A0A327SMM9"/>
<dbReference type="InterPro" id="IPR037066">
    <property type="entry name" value="Plug_dom_sf"/>
</dbReference>
<keyword evidence="6" id="KW-0406">Ion transport</keyword>
<comment type="subcellular location">
    <subcellularLocation>
        <location evidence="1 10">Cell outer membrane</location>
        <topology evidence="1 10">Multi-pass membrane protein</topology>
    </subcellularLocation>
</comment>
<dbReference type="GO" id="GO:0015889">
    <property type="term" value="P:cobalamin transport"/>
    <property type="evidence" value="ECO:0007669"/>
    <property type="project" value="TreeGrafter"/>
</dbReference>
<dbReference type="InterPro" id="IPR012910">
    <property type="entry name" value="Plug_dom"/>
</dbReference>
<evidence type="ECO:0000256" key="2">
    <source>
        <dbReference type="ARBA" id="ARBA00022448"/>
    </source>
</evidence>
<keyword evidence="8 10" id="KW-0472">Membrane</keyword>
<evidence type="ECO:0000256" key="6">
    <source>
        <dbReference type="ARBA" id="ARBA00023065"/>
    </source>
</evidence>
<keyword evidence="3 10" id="KW-1134">Transmembrane beta strand</keyword>
<keyword evidence="2 10" id="KW-0813">Transport</keyword>
<feature type="chain" id="PRO_5016320200" evidence="12">
    <location>
        <begin position="21"/>
        <end position="622"/>
    </location>
</feature>
<proteinExistence type="inferred from homology"/>
<dbReference type="Pfam" id="PF00593">
    <property type="entry name" value="TonB_dep_Rec_b-barrel"/>
    <property type="match status" value="1"/>
</dbReference>
<keyword evidence="5 12" id="KW-0732">Signal</keyword>
<dbReference type="Gene3D" id="2.170.130.10">
    <property type="entry name" value="TonB-dependent receptor, plug domain"/>
    <property type="match status" value="1"/>
</dbReference>
<keyword evidence="15" id="KW-0675">Receptor</keyword>
<evidence type="ECO:0000256" key="4">
    <source>
        <dbReference type="ARBA" id="ARBA00022692"/>
    </source>
</evidence>
<feature type="signal peptide" evidence="12">
    <location>
        <begin position="1"/>
        <end position="20"/>
    </location>
</feature>
<dbReference type="PROSITE" id="PS52016">
    <property type="entry name" value="TONB_DEPENDENT_REC_3"/>
    <property type="match status" value="1"/>
</dbReference>
<gene>
    <name evidence="15" type="ORF">LY11_02561</name>
</gene>
<accession>A0A327SMM9</accession>
<evidence type="ECO:0000259" key="13">
    <source>
        <dbReference type="Pfam" id="PF00593"/>
    </source>
</evidence>
<comment type="caution">
    <text evidence="15">The sequence shown here is derived from an EMBL/GenBank/DDBJ whole genome shotgun (WGS) entry which is preliminary data.</text>
</comment>
<dbReference type="InterPro" id="IPR036942">
    <property type="entry name" value="Beta-barrel_TonB_sf"/>
</dbReference>
<comment type="similarity">
    <text evidence="10 11">Belongs to the TonB-dependent receptor family.</text>
</comment>
<evidence type="ECO:0000313" key="15">
    <source>
        <dbReference type="EMBL" id="RAJ30219.1"/>
    </source>
</evidence>
<evidence type="ECO:0000256" key="11">
    <source>
        <dbReference type="RuleBase" id="RU003357"/>
    </source>
</evidence>
<evidence type="ECO:0000313" key="16">
    <source>
        <dbReference type="Proteomes" id="UP000249754"/>
    </source>
</evidence>
<evidence type="ECO:0000256" key="5">
    <source>
        <dbReference type="ARBA" id="ARBA00022729"/>
    </source>
</evidence>
<dbReference type="InterPro" id="IPR000531">
    <property type="entry name" value="Beta-barrel_TonB"/>
</dbReference>
<dbReference type="GO" id="GO:0006811">
    <property type="term" value="P:monoatomic ion transport"/>
    <property type="evidence" value="ECO:0007669"/>
    <property type="project" value="UniProtKB-KW"/>
</dbReference>
<dbReference type="PANTHER" id="PTHR30069">
    <property type="entry name" value="TONB-DEPENDENT OUTER MEMBRANE RECEPTOR"/>
    <property type="match status" value="1"/>
</dbReference>
<dbReference type="GO" id="GO:0009279">
    <property type="term" value="C:cell outer membrane"/>
    <property type="evidence" value="ECO:0007669"/>
    <property type="project" value="UniProtKB-SubCell"/>
</dbReference>
<dbReference type="Pfam" id="PF07715">
    <property type="entry name" value="Plug"/>
    <property type="match status" value="1"/>
</dbReference>